<evidence type="ECO:0000256" key="3">
    <source>
        <dbReference type="ARBA" id="ARBA00022692"/>
    </source>
</evidence>
<evidence type="ECO:0000313" key="8">
    <source>
        <dbReference type="EMBL" id="CAI0552415.1"/>
    </source>
</evidence>
<dbReference type="Pfam" id="PF00854">
    <property type="entry name" value="PTR2"/>
    <property type="match status" value="1"/>
</dbReference>
<dbReference type="GO" id="GO:0022857">
    <property type="term" value="F:transmembrane transporter activity"/>
    <property type="evidence" value="ECO:0007669"/>
    <property type="project" value="InterPro"/>
</dbReference>
<feature type="non-terminal residue" evidence="8">
    <location>
        <position position="1"/>
    </location>
</feature>
<sequence length="635" mass="69463">THLSINKSHSSRPSPHTLITHQPHTEGRRNKKKSNSTNIHSHNQPQEEEKKKRKEDQRRTPRPKGGMITMPFIFANEATEKLAVVGFGTNMISYLTTQLHMPLTKAANTLTNFGGTASLTPLLGAFLADSYAGRFWTILAASLVYQVGMAGLTLSAILPSLRPPPCDGGGKICQQADTGQLAILYLSLALAAVGAGGIRPCVVAFGADQFDETDPKQAAKTWRYFNWYYFVMGASILLAVTVVVWVQDNVGWGWGLGIPTLAMFLSIVAFGFGYPMYRNLNPVGSPFTRLVQVSVAAWRKRKVGAVADPRELYRNEEIDGPISVGGKLLHTKQMRFLDKAAIVTEQDAKDSPNLWRLNTVHRVEELKSLIRMGPILGRGDHPHHGLRPAEHVLPPAGQVHGPPPLGHVPDPGRVHVGVHHDLHARHHRRLRPGLRPLGPPPHGPGPRHHVPPPHGHRVRHLHPRHARRRVRGGQAQGVGAGARRRWTNGRAVGVLAGAAVLPPRGGGGVHVDRASRVFLRPGAGEHEEHGDGAVLDGDIGGELHEHTFGDAGAQVQRRAGGSNWLPDDDLNKGKLEYFYWLITVLQVVNFVYYLFCARMYTYKPIHVEKKLEGGFDGEGIGNGELGGIELATNKV</sequence>
<feature type="region of interest" description="Disordered" evidence="6">
    <location>
        <begin position="1"/>
        <end position="68"/>
    </location>
</feature>
<accession>A0AAV0R3Z8</accession>
<dbReference type="PANTHER" id="PTHR11654">
    <property type="entry name" value="OLIGOPEPTIDE TRANSPORTER-RELATED"/>
    <property type="match status" value="1"/>
</dbReference>
<feature type="transmembrane region" description="Helical" evidence="7">
    <location>
        <begin position="182"/>
        <end position="207"/>
    </location>
</feature>
<feature type="transmembrane region" description="Helical" evidence="7">
    <location>
        <begin position="227"/>
        <end position="246"/>
    </location>
</feature>
<feature type="transmembrane region" description="Helical" evidence="7">
    <location>
        <begin position="253"/>
        <end position="277"/>
    </location>
</feature>
<feature type="transmembrane region" description="Helical" evidence="7">
    <location>
        <begin position="577"/>
        <end position="595"/>
    </location>
</feature>
<keyword evidence="4 7" id="KW-1133">Transmembrane helix</keyword>
<evidence type="ECO:0008006" key="10">
    <source>
        <dbReference type="Google" id="ProtNLM"/>
    </source>
</evidence>
<dbReference type="InterPro" id="IPR036259">
    <property type="entry name" value="MFS_trans_sf"/>
</dbReference>
<evidence type="ECO:0000313" key="9">
    <source>
        <dbReference type="Proteomes" id="UP001154282"/>
    </source>
</evidence>
<feature type="compositionally biased region" description="Basic and acidic residues" evidence="6">
    <location>
        <begin position="45"/>
        <end position="59"/>
    </location>
</feature>
<dbReference type="AlphaFoldDB" id="A0AAV0R3Z8"/>
<gene>
    <name evidence="8" type="ORF">LITE_LOCUS46417</name>
</gene>
<organism evidence="8 9">
    <name type="scientific">Linum tenue</name>
    <dbReference type="NCBI Taxonomy" id="586396"/>
    <lineage>
        <taxon>Eukaryota</taxon>
        <taxon>Viridiplantae</taxon>
        <taxon>Streptophyta</taxon>
        <taxon>Embryophyta</taxon>
        <taxon>Tracheophyta</taxon>
        <taxon>Spermatophyta</taxon>
        <taxon>Magnoliopsida</taxon>
        <taxon>eudicotyledons</taxon>
        <taxon>Gunneridae</taxon>
        <taxon>Pentapetalae</taxon>
        <taxon>rosids</taxon>
        <taxon>fabids</taxon>
        <taxon>Malpighiales</taxon>
        <taxon>Linaceae</taxon>
        <taxon>Linum</taxon>
    </lineage>
</organism>
<feature type="compositionally biased region" description="Polar residues" evidence="6">
    <location>
        <begin position="1"/>
        <end position="22"/>
    </location>
</feature>
<feature type="transmembrane region" description="Helical" evidence="7">
    <location>
        <begin position="134"/>
        <end position="161"/>
    </location>
</feature>
<evidence type="ECO:0000256" key="7">
    <source>
        <dbReference type="SAM" id="Phobius"/>
    </source>
</evidence>
<feature type="compositionally biased region" description="Basic residues" evidence="6">
    <location>
        <begin position="445"/>
        <end position="471"/>
    </location>
</feature>
<comment type="caution">
    <text evidence="8">The sequence shown here is derived from an EMBL/GenBank/DDBJ whole genome shotgun (WGS) entry which is preliminary data.</text>
</comment>
<dbReference type="GO" id="GO:0016020">
    <property type="term" value="C:membrane"/>
    <property type="evidence" value="ECO:0007669"/>
    <property type="project" value="UniProtKB-SubCell"/>
</dbReference>
<evidence type="ECO:0000256" key="1">
    <source>
        <dbReference type="ARBA" id="ARBA00004141"/>
    </source>
</evidence>
<dbReference type="Proteomes" id="UP001154282">
    <property type="component" value="Unassembled WGS sequence"/>
</dbReference>
<evidence type="ECO:0000256" key="6">
    <source>
        <dbReference type="SAM" id="MobiDB-lite"/>
    </source>
</evidence>
<proteinExistence type="inferred from homology"/>
<dbReference type="SUPFAM" id="SSF103473">
    <property type="entry name" value="MFS general substrate transporter"/>
    <property type="match status" value="1"/>
</dbReference>
<name>A0AAV0R3Z8_9ROSI</name>
<keyword evidence="3 7" id="KW-0812">Transmembrane</keyword>
<comment type="similarity">
    <text evidence="2">Belongs to the major facilitator superfamily. Proton-dependent oligopeptide transporter (POT/PTR) (TC 2.A.17) family.</text>
</comment>
<feature type="compositionally biased region" description="Polar residues" evidence="6">
    <location>
        <begin position="35"/>
        <end position="44"/>
    </location>
</feature>
<feature type="region of interest" description="Disordered" evidence="6">
    <location>
        <begin position="431"/>
        <end position="482"/>
    </location>
</feature>
<dbReference type="InterPro" id="IPR000109">
    <property type="entry name" value="POT_fam"/>
</dbReference>
<evidence type="ECO:0000256" key="2">
    <source>
        <dbReference type="ARBA" id="ARBA00005982"/>
    </source>
</evidence>
<evidence type="ECO:0000256" key="5">
    <source>
        <dbReference type="ARBA" id="ARBA00023136"/>
    </source>
</evidence>
<keyword evidence="9" id="KW-1185">Reference proteome</keyword>
<keyword evidence="5 7" id="KW-0472">Membrane</keyword>
<dbReference type="EMBL" id="CAMGYJ010000010">
    <property type="protein sequence ID" value="CAI0552415.1"/>
    <property type="molecule type" value="Genomic_DNA"/>
</dbReference>
<reference evidence="8" key="1">
    <citation type="submission" date="2022-08" db="EMBL/GenBank/DDBJ databases">
        <authorList>
            <person name="Gutierrez-Valencia J."/>
        </authorList>
    </citation>
    <scope>NUCLEOTIDE SEQUENCE</scope>
</reference>
<dbReference type="Gene3D" id="1.20.1250.20">
    <property type="entry name" value="MFS general substrate transporter like domains"/>
    <property type="match status" value="2"/>
</dbReference>
<comment type="subcellular location">
    <subcellularLocation>
        <location evidence="1">Membrane</location>
        <topology evidence="1">Multi-pass membrane protein</topology>
    </subcellularLocation>
</comment>
<protein>
    <recommendedName>
        <fullName evidence="10">Nitrite transporter</fullName>
    </recommendedName>
</protein>
<evidence type="ECO:0000256" key="4">
    <source>
        <dbReference type="ARBA" id="ARBA00022989"/>
    </source>
</evidence>